<dbReference type="InterPro" id="IPR029063">
    <property type="entry name" value="SAM-dependent_MTases_sf"/>
</dbReference>
<proteinExistence type="predicted"/>
<protein>
    <submittedName>
        <fullName evidence="4">Tetratricopeptide repeat protein</fullName>
    </submittedName>
</protein>
<organism evidence="4 5">
    <name type="scientific">Caenimonas koreensis DSM 17982</name>
    <dbReference type="NCBI Taxonomy" id="1121255"/>
    <lineage>
        <taxon>Bacteria</taxon>
        <taxon>Pseudomonadati</taxon>
        <taxon>Pseudomonadota</taxon>
        <taxon>Betaproteobacteria</taxon>
        <taxon>Burkholderiales</taxon>
        <taxon>Comamonadaceae</taxon>
        <taxon>Caenimonas</taxon>
    </lineage>
</organism>
<evidence type="ECO:0000313" key="5">
    <source>
        <dbReference type="Proteomes" id="UP000487350"/>
    </source>
</evidence>
<reference evidence="4 5" key="1">
    <citation type="submission" date="2019-11" db="EMBL/GenBank/DDBJ databases">
        <title>Caenimonas koreensis gen. nov., sp. nov., isolated from activated sludge.</title>
        <authorList>
            <person name="Seung H.R."/>
        </authorList>
    </citation>
    <scope>NUCLEOTIDE SEQUENCE [LARGE SCALE GENOMIC DNA]</scope>
    <source>
        <strain evidence="4 5">EMB320</strain>
    </source>
</reference>
<keyword evidence="2 3" id="KW-0802">TPR repeat</keyword>
<dbReference type="GO" id="GO:0051879">
    <property type="term" value="F:Hsp90 protein binding"/>
    <property type="evidence" value="ECO:0007669"/>
    <property type="project" value="TreeGrafter"/>
</dbReference>
<dbReference type="InterPro" id="IPR011990">
    <property type="entry name" value="TPR-like_helical_dom_sf"/>
</dbReference>
<dbReference type="SUPFAM" id="SSF53335">
    <property type="entry name" value="S-adenosyl-L-methionine-dependent methyltransferases"/>
    <property type="match status" value="1"/>
</dbReference>
<evidence type="ECO:0000256" key="3">
    <source>
        <dbReference type="PROSITE-ProRule" id="PRU00339"/>
    </source>
</evidence>
<evidence type="ECO:0000313" key="4">
    <source>
        <dbReference type="EMBL" id="MRD49417.1"/>
    </source>
</evidence>
<dbReference type="Proteomes" id="UP000487350">
    <property type="component" value="Unassembled WGS sequence"/>
</dbReference>
<dbReference type="RefSeq" id="WP_153586729.1">
    <property type="nucleotide sequence ID" value="NZ_WJBU01000024.1"/>
</dbReference>
<name>A0A844BD84_9BURK</name>
<accession>A0A844BD84</accession>
<dbReference type="CDD" id="cd02440">
    <property type="entry name" value="AdoMet_MTases"/>
    <property type="match status" value="1"/>
</dbReference>
<dbReference type="Gene3D" id="3.40.50.150">
    <property type="entry name" value="Vaccinia Virus protein VP39"/>
    <property type="match status" value="1"/>
</dbReference>
<dbReference type="PANTHER" id="PTHR22904">
    <property type="entry name" value="TPR REPEAT CONTAINING PROTEIN"/>
    <property type="match status" value="1"/>
</dbReference>
<feature type="repeat" description="TPR" evidence="3">
    <location>
        <begin position="42"/>
        <end position="75"/>
    </location>
</feature>
<dbReference type="PANTHER" id="PTHR22904:SF523">
    <property type="entry name" value="STRESS-INDUCED-PHOSPHOPROTEIN 1"/>
    <property type="match status" value="1"/>
</dbReference>
<comment type="caution">
    <text evidence="4">The sequence shown here is derived from an EMBL/GenBank/DDBJ whole genome shotgun (WGS) entry which is preliminary data.</text>
</comment>
<keyword evidence="1" id="KW-0677">Repeat</keyword>
<keyword evidence="5" id="KW-1185">Reference proteome</keyword>
<dbReference type="AlphaFoldDB" id="A0A844BD84"/>
<dbReference type="Gene3D" id="1.25.40.10">
    <property type="entry name" value="Tetratricopeptide repeat domain"/>
    <property type="match status" value="1"/>
</dbReference>
<dbReference type="InterPro" id="IPR019734">
    <property type="entry name" value="TPR_rpt"/>
</dbReference>
<gene>
    <name evidence="4" type="ORF">GHT07_19265</name>
</gene>
<dbReference type="Pfam" id="PF13489">
    <property type="entry name" value="Methyltransf_23"/>
    <property type="match status" value="1"/>
</dbReference>
<dbReference type="SMART" id="SM00028">
    <property type="entry name" value="TPR"/>
    <property type="match status" value="4"/>
</dbReference>
<dbReference type="Pfam" id="PF14559">
    <property type="entry name" value="TPR_19"/>
    <property type="match status" value="1"/>
</dbReference>
<dbReference type="OrthoDB" id="9809392at2"/>
<dbReference type="EMBL" id="WJBU01000024">
    <property type="protein sequence ID" value="MRD49417.1"/>
    <property type="molecule type" value="Genomic_DNA"/>
</dbReference>
<evidence type="ECO:0000256" key="1">
    <source>
        <dbReference type="ARBA" id="ARBA00022737"/>
    </source>
</evidence>
<dbReference type="SUPFAM" id="SSF48452">
    <property type="entry name" value="TPR-like"/>
    <property type="match status" value="1"/>
</dbReference>
<dbReference type="PROSITE" id="PS50005">
    <property type="entry name" value="TPR"/>
    <property type="match status" value="1"/>
</dbReference>
<sequence length="363" mass="39156">MDPQLEQARDFFLAGVSDYQGRRFESAERNFTASLALAPGRPSTLTNLGATRLKLGRGDEALALLDEALVADPDNTDALGHRAMALAELGKPRDALAAIERALAINPKLGAAWTLRGTVLRDLGDAAGAVQSYRTAIAHGADSELLGFYIAGIEGSATPDAPPPQYVQSLFDHYADGFEKHLVEVLKYQAPQVLAAGLARAGRRFECALDLGCGTGLCGVLLRESVRHLDGVDLSPNMVRQAQARGVYDEVTEADIVVFLRDVAAHYDLVIAADVFIYVGALESAFARVAAAMKPGGVFCFSVEAQAARDLVLRRSFRYAHSAAYIERLAAANGFDIQSVEQHAVREDQRVPIAGLFYWLVKR</sequence>
<evidence type="ECO:0000256" key="2">
    <source>
        <dbReference type="ARBA" id="ARBA00022803"/>
    </source>
</evidence>